<dbReference type="GO" id="GO:0008483">
    <property type="term" value="F:transaminase activity"/>
    <property type="evidence" value="ECO:0007669"/>
    <property type="project" value="UniProtKB-KW"/>
</dbReference>
<dbReference type="PROSITE" id="PS50949">
    <property type="entry name" value="HTH_GNTR"/>
    <property type="match status" value="1"/>
</dbReference>
<evidence type="ECO:0000256" key="2">
    <source>
        <dbReference type="ARBA" id="ARBA00022898"/>
    </source>
</evidence>
<reference evidence="8" key="1">
    <citation type="journal article" date="2019" name="Int. J. Syst. Evol. Microbiol.">
        <title>The Global Catalogue of Microorganisms (GCM) 10K type strain sequencing project: providing services to taxonomists for standard genome sequencing and annotation.</title>
        <authorList>
            <consortium name="The Broad Institute Genomics Platform"/>
            <consortium name="The Broad Institute Genome Sequencing Center for Infectious Disease"/>
            <person name="Wu L."/>
            <person name="Ma J."/>
        </authorList>
    </citation>
    <scope>NUCLEOTIDE SEQUENCE [LARGE SCALE GENOMIC DNA]</scope>
    <source>
        <strain evidence="8">JCM 17906</strain>
    </source>
</reference>
<dbReference type="Gene3D" id="1.10.10.10">
    <property type="entry name" value="Winged helix-like DNA-binding domain superfamily/Winged helix DNA-binding domain"/>
    <property type="match status" value="1"/>
</dbReference>
<keyword evidence="3" id="KW-0805">Transcription regulation</keyword>
<dbReference type="PANTHER" id="PTHR46577">
    <property type="entry name" value="HTH-TYPE TRANSCRIPTIONAL REGULATORY PROTEIN GABR"/>
    <property type="match status" value="1"/>
</dbReference>
<accession>A0ABP8RWU3</accession>
<dbReference type="SUPFAM" id="SSF46785">
    <property type="entry name" value="Winged helix' DNA-binding domain"/>
    <property type="match status" value="1"/>
</dbReference>
<dbReference type="Pfam" id="PF00392">
    <property type="entry name" value="GntR"/>
    <property type="match status" value="1"/>
</dbReference>
<feature type="domain" description="HTH gntR-type" evidence="6">
    <location>
        <begin position="10"/>
        <end position="78"/>
    </location>
</feature>
<dbReference type="SUPFAM" id="SSF53383">
    <property type="entry name" value="PLP-dependent transferases"/>
    <property type="match status" value="1"/>
</dbReference>
<dbReference type="InterPro" id="IPR015424">
    <property type="entry name" value="PyrdxlP-dep_Trfase"/>
</dbReference>
<evidence type="ECO:0000256" key="3">
    <source>
        <dbReference type="ARBA" id="ARBA00023015"/>
    </source>
</evidence>
<keyword evidence="4" id="KW-0238">DNA-binding</keyword>
<proteinExistence type="inferred from homology"/>
<organism evidence="7 8">
    <name type="scientific">Pseudonocardia xishanensis</name>
    <dbReference type="NCBI Taxonomy" id="630995"/>
    <lineage>
        <taxon>Bacteria</taxon>
        <taxon>Bacillati</taxon>
        <taxon>Actinomycetota</taxon>
        <taxon>Actinomycetes</taxon>
        <taxon>Pseudonocardiales</taxon>
        <taxon>Pseudonocardiaceae</taxon>
        <taxon>Pseudonocardia</taxon>
    </lineage>
</organism>
<keyword evidence="7" id="KW-0808">Transferase</keyword>
<dbReference type="CDD" id="cd00609">
    <property type="entry name" value="AAT_like"/>
    <property type="match status" value="1"/>
</dbReference>
<dbReference type="InterPro" id="IPR000524">
    <property type="entry name" value="Tscrpt_reg_HTH_GntR"/>
</dbReference>
<dbReference type="InterPro" id="IPR051446">
    <property type="entry name" value="HTH_trans_reg/aminotransferase"/>
</dbReference>
<evidence type="ECO:0000259" key="6">
    <source>
        <dbReference type="PROSITE" id="PS50949"/>
    </source>
</evidence>
<dbReference type="Pfam" id="PF00155">
    <property type="entry name" value="Aminotran_1_2"/>
    <property type="match status" value="1"/>
</dbReference>
<dbReference type="EMBL" id="BAABGT010000060">
    <property type="protein sequence ID" value="GAA4550697.1"/>
    <property type="molecule type" value="Genomic_DNA"/>
</dbReference>
<dbReference type="InterPro" id="IPR036388">
    <property type="entry name" value="WH-like_DNA-bd_sf"/>
</dbReference>
<gene>
    <name evidence="7" type="ORF">GCM10023175_41230</name>
</gene>
<evidence type="ECO:0000313" key="7">
    <source>
        <dbReference type="EMBL" id="GAA4550697.1"/>
    </source>
</evidence>
<dbReference type="InterPro" id="IPR036390">
    <property type="entry name" value="WH_DNA-bd_sf"/>
</dbReference>
<comment type="caution">
    <text evidence="7">The sequence shown here is derived from an EMBL/GenBank/DDBJ whole genome shotgun (WGS) entry which is preliminary data.</text>
</comment>
<evidence type="ECO:0000256" key="1">
    <source>
        <dbReference type="ARBA" id="ARBA00005384"/>
    </source>
</evidence>
<comment type="similarity">
    <text evidence="1">In the C-terminal section; belongs to the class-I pyridoxal-phosphate-dependent aminotransferase family.</text>
</comment>
<protein>
    <submittedName>
        <fullName evidence="7">Aminotransferase class I/II-fold pyridoxal phosphate-dependent enzyme</fullName>
    </submittedName>
</protein>
<evidence type="ECO:0000256" key="4">
    <source>
        <dbReference type="ARBA" id="ARBA00023125"/>
    </source>
</evidence>
<name>A0ABP8RWU3_9PSEU</name>
<keyword evidence="2" id="KW-0663">Pyridoxal phosphate</keyword>
<dbReference type="Proteomes" id="UP001501598">
    <property type="component" value="Unassembled WGS sequence"/>
</dbReference>
<evidence type="ECO:0000256" key="5">
    <source>
        <dbReference type="ARBA" id="ARBA00023163"/>
    </source>
</evidence>
<dbReference type="InterPro" id="IPR015421">
    <property type="entry name" value="PyrdxlP-dep_Trfase_major"/>
</dbReference>
<keyword evidence="8" id="KW-1185">Reference proteome</keyword>
<evidence type="ECO:0000313" key="8">
    <source>
        <dbReference type="Proteomes" id="UP001501598"/>
    </source>
</evidence>
<sequence length="440" mass="46554">MTLNEFVPAGSTASEIAASIERGIRNGGLAPGTALPSVRRLATVLTLSPTTVASAYRILRDRGVVTSRERGRTRVSANPPVAPRVALTIPASTRDLASGNPDPSLLPSIAESANLYRGVRKMYGEPSVLPELRTLAVESLGLPGAAGDDPVVVNGGLDGVERVLGAHLRPGDRVAVEDPCFTGVLDLVRAMNLEPQPMLIDEFGPLPSELERCLSEGVHAVIITPRCQNPTGAALDEQRAGELRAVLDRYPAALVIEDDHAGSTTSLPRHSVVAGRSRWAIVCSVAKSLGPDLRLAVAVGDPTTIGRVEGRQLLGCGWVSHILQAAVVALWASPDVAALLADAAVVYDRRRTALVDALAELGITSVGRSGFNVWIPVDDESAVIMGLLGRGWSVRAGEPYRIHSKPAVRVTTATLDVDDARRFAADFARVTMPQRSTRFA</sequence>
<dbReference type="InterPro" id="IPR004839">
    <property type="entry name" value="Aminotransferase_I/II_large"/>
</dbReference>
<dbReference type="PANTHER" id="PTHR46577:SF1">
    <property type="entry name" value="HTH-TYPE TRANSCRIPTIONAL REGULATORY PROTEIN GABR"/>
    <property type="match status" value="1"/>
</dbReference>
<dbReference type="RefSeq" id="WP_345420930.1">
    <property type="nucleotide sequence ID" value="NZ_BAABGT010000060.1"/>
</dbReference>
<dbReference type="Gene3D" id="3.40.640.10">
    <property type="entry name" value="Type I PLP-dependent aspartate aminotransferase-like (Major domain)"/>
    <property type="match status" value="1"/>
</dbReference>
<dbReference type="SMART" id="SM00345">
    <property type="entry name" value="HTH_GNTR"/>
    <property type="match status" value="1"/>
</dbReference>
<dbReference type="CDD" id="cd07377">
    <property type="entry name" value="WHTH_GntR"/>
    <property type="match status" value="1"/>
</dbReference>
<keyword evidence="5" id="KW-0804">Transcription</keyword>
<keyword evidence="7" id="KW-0032">Aminotransferase</keyword>